<keyword evidence="3" id="KW-1185">Reference proteome</keyword>
<evidence type="ECO:0000313" key="3">
    <source>
        <dbReference type="Proteomes" id="UP001530315"/>
    </source>
</evidence>
<protein>
    <recommendedName>
        <fullName evidence="4">Sulfotransferase domain-containing protein</fullName>
    </recommendedName>
</protein>
<keyword evidence="1" id="KW-0812">Transmembrane</keyword>
<dbReference type="InterPro" id="IPR027417">
    <property type="entry name" value="P-loop_NTPase"/>
</dbReference>
<keyword evidence="1" id="KW-0472">Membrane</keyword>
<accession>A0ABD3NFY2</accession>
<reference evidence="2 3" key="1">
    <citation type="submission" date="2024-10" db="EMBL/GenBank/DDBJ databases">
        <title>Updated reference genomes for cyclostephanoid diatoms.</title>
        <authorList>
            <person name="Roberts W.R."/>
            <person name="Alverson A.J."/>
        </authorList>
    </citation>
    <scope>NUCLEOTIDE SEQUENCE [LARGE SCALE GENOMIC DNA]</scope>
    <source>
        <strain evidence="2 3">AJA276-08</strain>
    </source>
</reference>
<name>A0ABD3NFY2_9STRA</name>
<organism evidence="2 3">
    <name type="scientific">Stephanodiscus triporus</name>
    <dbReference type="NCBI Taxonomy" id="2934178"/>
    <lineage>
        <taxon>Eukaryota</taxon>
        <taxon>Sar</taxon>
        <taxon>Stramenopiles</taxon>
        <taxon>Ochrophyta</taxon>
        <taxon>Bacillariophyta</taxon>
        <taxon>Coscinodiscophyceae</taxon>
        <taxon>Thalassiosirophycidae</taxon>
        <taxon>Stephanodiscales</taxon>
        <taxon>Stephanodiscaceae</taxon>
        <taxon>Stephanodiscus</taxon>
    </lineage>
</organism>
<dbReference type="InterPro" id="IPR005331">
    <property type="entry name" value="Sulfotransferase"/>
</dbReference>
<evidence type="ECO:0000256" key="1">
    <source>
        <dbReference type="SAM" id="Phobius"/>
    </source>
</evidence>
<feature type="transmembrane region" description="Helical" evidence="1">
    <location>
        <begin position="129"/>
        <end position="153"/>
    </location>
</feature>
<dbReference type="EMBL" id="JALLAZ020001504">
    <property type="protein sequence ID" value="KAL3773857.1"/>
    <property type="molecule type" value="Genomic_DNA"/>
</dbReference>
<dbReference type="AlphaFoldDB" id="A0ABD3NFY2"/>
<dbReference type="Proteomes" id="UP001530315">
    <property type="component" value="Unassembled WGS sequence"/>
</dbReference>
<dbReference type="SUPFAM" id="SSF52540">
    <property type="entry name" value="P-loop containing nucleoside triphosphate hydrolases"/>
    <property type="match status" value="1"/>
</dbReference>
<keyword evidence="1" id="KW-1133">Transmembrane helix</keyword>
<comment type="caution">
    <text evidence="2">The sequence shown here is derived from an EMBL/GenBank/DDBJ whole genome shotgun (WGS) entry which is preliminary data.</text>
</comment>
<evidence type="ECO:0008006" key="4">
    <source>
        <dbReference type="Google" id="ProtNLM"/>
    </source>
</evidence>
<gene>
    <name evidence="2" type="ORF">ACHAW5_008717</name>
</gene>
<evidence type="ECO:0000313" key="2">
    <source>
        <dbReference type="EMBL" id="KAL3773857.1"/>
    </source>
</evidence>
<proteinExistence type="predicted"/>
<dbReference type="Pfam" id="PF03567">
    <property type="entry name" value="Sulfotransfer_2"/>
    <property type="match status" value="1"/>
</dbReference>
<sequence>MPWLIQSTPGKKDGGENLPLSSHLFFVHIPRCGGTSLMQHFSVPEKVIAARGPIGRLAMKYFFMRYAELEKSNFPIETKENAFCLVILCASVLMYLFDDRITEFFGMSSSTSSLSPSPSSIPPISLSSFATFLGSLALFISFFTTVICTAPVIGRIMPVHRWYLWFVHYPIFRMCEALDWCTGTNKHGYIMHLTASKLLGYGYVKPEQMDNICSLAIVRDPYSRMVSIYGYNRFGEFETFPVFLRRWKKLMRHYIERGEKEDWYTPCHLLPQFEYTHFEGKQLVQSIVKQEELKYLKTRTGAEEVMGMDNTVSDLPDLVRDALLGMPHANSRKSSKQYYDYYDQESLDLTFEMYSKDFEVFGYNTTLTERPDLLPPKGSRAPKGGSANRRTIFADQTKVERMSRNILYDSVVGRRVSQAQLFYTVKTNVKQSMNRRSSTSAFMQSLSKLDKDELLAWIAGERTTFQDSGHKDD</sequence>